<evidence type="ECO:0000256" key="1">
    <source>
        <dbReference type="SAM" id="MobiDB-lite"/>
    </source>
</evidence>
<sequence>MTPFLQLPKREAFIQLSLSKHTHPTDTSHLQEGFLIGRSYVPVKKQGELQLIHTPREREETWEDLPLIRTPCKREEIRNDHRRRREGAVVDGERRRWGRGGSGRGIKRIVPLSHAPPLPAPIAENKSVPATTARPPSSQPPPPQPHAPDAHPEKLEQPHPPRPRTPLVIHLTPPAHPPAPVPVPPSKPPSVPPHLHYNLRAIRSKALSMHPVS</sequence>
<protein>
    <submittedName>
        <fullName evidence="2">Uncharacterized protein</fullName>
    </submittedName>
</protein>
<dbReference type="VEuPathDB" id="FungiDB:SPPG_04669"/>
<gene>
    <name evidence="2" type="ORF">SPPG_04669</name>
</gene>
<evidence type="ECO:0000313" key="3">
    <source>
        <dbReference type="Proteomes" id="UP000053201"/>
    </source>
</evidence>
<feature type="compositionally biased region" description="Basic and acidic residues" evidence="1">
    <location>
        <begin position="148"/>
        <end position="159"/>
    </location>
</feature>
<accession>A0A0L0HFT2</accession>
<dbReference type="EMBL" id="KQ257456">
    <property type="protein sequence ID" value="KND00346.1"/>
    <property type="molecule type" value="Genomic_DNA"/>
</dbReference>
<feature type="compositionally biased region" description="Pro residues" evidence="1">
    <location>
        <begin position="137"/>
        <end position="146"/>
    </location>
</feature>
<dbReference type="OrthoDB" id="10406923at2759"/>
<organism evidence="2 3">
    <name type="scientific">Spizellomyces punctatus (strain DAOM BR117)</name>
    <dbReference type="NCBI Taxonomy" id="645134"/>
    <lineage>
        <taxon>Eukaryota</taxon>
        <taxon>Fungi</taxon>
        <taxon>Fungi incertae sedis</taxon>
        <taxon>Chytridiomycota</taxon>
        <taxon>Chytridiomycota incertae sedis</taxon>
        <taxon>Chytridiomycetes</taxon>
        <taxon>Spizellomycetales</taxon>
        <taxon>Spizellomycetaceae</taxon>
        <taxon>Spizellomyces</taxon>
    </lineage>
</organism>
<reference evidence="2 3" key="1">
    <citation type="submission" date="2009-08" db="EMBL/GenBank/DDBJ databases">
        <title>The Genome Sequence of Spizellomyces punctatus strain DAOM BR117.</title>
        <authorList>
            <consortium name="The Broad Institute Genome Sequencing Platform"/>
            <person name="Russ C."/>
            <person name="Cuomo C."/>
            <person name="Shea T."/>
            <person name="Young S.K."/>
            <person name="Zeng Q."/>
            <person name="Koehrsen M."/>
            <person name="Haas B."/>
            <person name="Borodovsky M."/>
            <person name="Guigo R."/>
            <person name="Alvarado L."/>
            <person name="Berlin A."/>
            <person name="Bochicchio J."/>
            <person name="Borenstein D."/>
            <person name="Chapman S."/>
            <person name="Chen Z."/>
            <person name="Engels R."/>
            <person name="Freedman E."/>
            <person name="Gellesch M."/>
            <person name="Goldberg J."/>
            <person name="Griggs A."/>
            <person name="Gujja S."/>
            <person name="Heiman D."/>
            <person name="Hepburn T."/>
            <person name="Howarth C."/>
            <person name="Jen D."/>
            <person name="Larson L."/>
            <person name="Lewis B."/>
            <person name="Mehta T."/>
            <person name="Park D."/>
            <person name="Pearson M."/>
            <person name="Roberts A."/>
            <person name="Saif S."/>
            <person name="Shenoy N."/>
            <person name="Sisk P."/>
            <person name="Stolte C."/>
            <person name="Sykes S."/>
            <person name="Thomson T."/>
            <person name="Walk T."/>
            <person name="White J."/>
            <person name="Yandava C."/>
            <person name="Burger G."/>
            <person name="Gray M.W."/>
            <person name="Holland P.W.H."/>
            <person name="King N."/>
            <person name="Lang F.B.F."/>
            <person name="Roger A.J."/>
            <person name="Ruiz-Trillo I."/>
            <person name="Lander E."/>
            <person name="Nusbaum C."/>
        </authorList>
    </citation>
    <scope>NUCLEOTIDE SEQUENCE [LARGE SCALE GENOMIC DNA]</scope>
    <source>
        <strain evidence="2 3">DAOM BR117</strain>
    </source>
</reference>
<evidence type="ECO:0000313" key="2">
    <source>
        <dbReference type="EMBL" id="KND00346.1"/>
    </source>
</evidence>
<feature type="compositionally biased region" description="Basic and acidic residues" evidence="1">
    <location>
        <begin position="86"/>
        <end position="95"/>
    </location>
</feature>
<dbReference type="GeneID" id="27688105"/>
<proteinExistence type="predicted"/>
<dbReference type="Proteomes" id="UP000053201">
    <property type="component" value="Unassembled WGS sequence"/>
</dbReference>
<name>A0A0L0HFT2_SPIPD</name>
<feature type="compositionally biased region" description="Pro residues" evidence="1">
    <location>
        <begin position="174"/>
        <end position="192"/>
    </location>
</feature>
<dbReference type="AlphaFoldDB" id="A0A0L0HFT2"/>
<keyword evidence="3" id="KW-1185">Reference proteome</keyword>
<feature type="region of interest" description="Disordered" evidence="1">
    <location>
        <begin position="82"/>
        <end position="197"/>
    </location>
</feature>
<dbReference type="RefSeq" id="XP_016608385.1">
    <property type="nucleotide sequence ID" value="XM_016752903.1"/>
</dbReference>
<dbReference type="InParanoid" id="A0A0L0HFT2"/>